<dbReference type="PROSITE" id="PS51007">
    <property type="entry name" value="CYTC"/>
    <property type="match status" value="2"/>
</dbReference>
<feature type="chain" id="PRO_5022098685" evidence="7">
    <location>
        <begin position="24"/>
        <end position="451"/>
    </location>
</feature>
<dbReference type="EMBL" id="CP036269">
    <property type="protein sequence ID" value="QDT40892.1"/>
    <property type="molecule type" value="Genomic_DNA"/>
</dbReference>
<dbReference type="KEGG" id="gaz:Pan241w_09510"/>
<proteinExistence type="predicted"/>
<protein>
    <submittedName>
        <fullName evidence="9">Cytochrome c</fullName>
    </submittedName>
</protein>
<feature type="domain" description="Cytochrome c" evidence="8">
    <location>
        <begin position="334"/>
        <end position="446"/>
    </location>
</feature>
<evidence type="ECO:0000313" key="10">
    <source>
        <dbReference type="Proteomes" id="UP000317171"/>
    </source>
</evidence>
<evidence type="ECO:0000256" key="5">
    <source>
        <dbReference type="ARBA" id="ARBA00023004"/>
    </source>
</evidence>
<keyword evidence="4" id="KW-0249">Electron transport</keyword>
<dbReference type="GO" id="GO:0009055">
    <property type="term" value="F:electron transfer activity"/>
    <property type="evidence" value="ECO:0007669"/>
    <property type="project" value="InterPro"/>
</dbReference>
<keyword evidence="3 6" id="KW-0479">Metal-binding</keyword>
<feature type="domain" description="Cytochrome c" evidence="8">
    <location>
        <begin position="154"/>
        <end position="248"/>
    </location>
</feature>
<dbReference type="AlphaFoldDB" id="A0A517RAI0"/>
<evidence type="ECO:0000256" key="7">
    <source>
        <dbReference type="SAM" id="SignalP"/>
    </source>
</evidence>
<dbReference type="GO" id="GO:0005506">
    <property type="term" value="F:iron ion binding"/>
    <property type="evidence" value="ECO:0007669"/>
    <property type="project" value="InterPro"/>
</dbReference>
<dbReference type="Proteomes" id="UP000317171">
    <property type="component" value="Chromosome"/>
</dbReference>
<dbReference type="InterPro" id="IPR008168">
    <property type="entry name" value="Cyt_C_IC"/>
</dbReference>
<keyword evidence="5 6" id="KW-0408">Iron</keyword>
<keyword evidence="10" id="KW-1185">Reference proteome</keyword>
<evidence type="ECO:0000256" key="1">
    <source>
        <dbReference type="ARBA" id="ARBA00022448"/>
    </source>
</evidence>
<dbReference type="InterPro" id="IPR051459">
    <property type="entry name" value="Cytochrome_c-type_DH"/>
</dbReference>
<reference evidence="9 10" key="1">
    <citation type="submission" date="2019-02" db="EMBL/GenBank/DDBJ databases">
        <title>Deep-cultivation of Planctomycetes and their phenomic and genomic characterization uncovers novel biology.</title>
        <authorList>
            <person name="Wiegand S."/>
            <person name="Jogler M."/>
            <person name="Boedeker C."/>
            <person name="Pinto D."/>
            <person name="Vollmers J."/>
            <person name="Rivas-Marin E."/>
            <person name="Kohn T."/>
            <person name="Peeters S.H."/>
            <person name="Heuer A."/>
            <person name="Rast P."/>
            <person name="Oberbeckmann S."/>
            <person name="Bunk B."/>
            <person name="Jeske O."/>
            <person name="Meyerdierks A."/>
            <person name="Storesund J.E."/>
            <person name="Kallscheuer N."/>
            <person name="Luecker S."/>
            <person name="Lage O.M."/>
            <person name="Pohl T."/>
            <person name="Merkel B.J."/>
            <person name="Hornburger P."/>
            <person name="Mueller R.-W."/>
            <person name="Bruemmer F."/>
            <person name="Labrenz M."/>
            <person name="Spormann A.M."/>
            <person name="Op den Camp H."/>
            <person name="Overmann J."/>
            <person name="Amann R."/>
            <person name="Jetten M.S.M."/>
            <person name="Mascher T."/>
            <person name="Medema M.H."/>
            <person name="Devos D.P."/>
            <person name="Kaster A.-K."/>
            <person name="Ovreas L."/>
            <person name="Rohde M."/>
            <person name="Galperin M.Y."/>
            <person name="Jogler C."/>
        </authorList>
    </citation>
    <scope>NUCLEOTIDE SEQUENCE [LARGE SCALE GENOMIC DNA]</scope>
    <source>
        <strain evidence="9 10">Pan241w</strain>
    </source>
</reference>
<dbReference type="SUPFAM" id="SSF46626">
    <property type="entry name" value="Cytochrome c"/>
    <property type="match status" value="2"/>
</dbReference>
<accession>A0A517RAI0</accession>
<evidence type="ECO:0000256" key="6">
    <source>
        <dbReference type="PROSITE-ProRule" id="PRU00433"/>
    </source>
</evidence>
<sequence precursor="true">MRFGFSRLILLLLFPLISLPGCEQPQVEFVFAKKTNELMPEAAKPVKEALVKQFGNPFALTQFEGLPTKFGDVEGTVKTVEASGADQPLIRFQATGLADSYDKLQGLPLEWTSGKGQGHISRIKEYNFETGTIAVEKSAEIDPQPGDTFKVECVRLQFGRDLYNRHCMHCHGMSGEGTGPTSRYLNPPPRDFRLGIYKYTSTKSTSKAQEADLERTVKEGIAGTYMPSFKLLTEDEVSAIVNYVIWLSIRGETEKKLDDELFLDYSQEVYDERTSEEGGETREEVLEELKEFMELDFPDTLEFATDSVSEAWEEANEEDALVIPKMPRVPDTPESRERGRKLYLSQKTKCASCHGPQGRGNGTATQDFWTNPATNEKYKNRGLHDIWGNQLPPRDLHRGIYRGGRRPIDTYRRLAAGIKGTPMPAFGGSLSDEELWDLVNYVMSLPYDGNR</sequence>
<dbReference type="PANTHER" id="PTHR35008:SF4">
    <property type="entry name" value="BLL4482 PROTEIN"/>
    <property type="match status" value="1"/>
</dbReference>
<evidence type="ECO:0000313" key="9">
    <source>
        <dbReference type="EMBL" id="QDT40892.1"/>
    </source>
</evidence>
<keyword evidence="7" id="KW-0732">Signal</keyword>
<evidence type="ECO:0000259" key="8">
    <source>
        <dbReference type="PROSITE" id="PS51007"/>
    </source>
</evidence>
<feature type="signal peptide" evidence="7">
    <location>
        <begin position="1"/>
        <end position="23"/>
    </location>
</feature>
<name>A0A517RAI0_9PLAN</name>
<dbReference type="Gene3D" id="1.10.760.10">
    <property type="entry name" value="Cytochrome c-like domain"/>
    <property type="match status" value="2"/>
</dbReference>
<dbReference type="PANTHER" id="PTHR35008">
    <property type="entry name" value="BLL4482 PROTEIN-RELATED"/>
    <property type="match status" value="1"/>
</dbReference>
<evidence type="ECO:0000256" key="3">
    <source>
        <dbReference type="ARBA" id="ARBA00022723"/>
    </source>
</evidence>
<organism evidence="9 10">
    <name type="scientific">Gimesia alba</name>
    <dbReference type="NCBI Taxonomy" id="2527973"/>
    <lineage>
        <taxon>Bacteria</taxon>
        <taxon>Pseudomonadati</taxon>
        <taxon>Planctomycetota</taxon>
        <taxon>Planctomycetia</taxon>
        <taxon>Planctomycetales</taxon>
        <taxon>Planctomycetaceae</taxon>
        <taxon>Gimesia</taxon>
    </lineage>
</organism>
<evidence type="ECO:0000256" key="2">
    <source>
        <dbReference type="ARBA" id="ARBA00022617"/>
    </source>
</evidence>
<dbReference type="PRINTS" id="PR00605">
    <property type="entry name" value="CYTCHROMECIC"/>
</dbReference>
<evidence type="ECO:0000256" key="4">
    <source>
        <dbReference type="ARBA" id="ARBA00022982"/>
    </source>
</evidence>
<gene>
    <name evidence="9" type="ORF">Pan241w_09510</name>
</gene>
<dbReference type="Pfam" id="PF00034">
    <property type="entry name" value="Cytochrom_C"/>
    <property type="match status" value="2"/>
</dbReference>
<dbReference type="GO" id="GO:0020037">
    <property type="term" value="F:heme binding"/>
    <property type="evidence" value="ECO:0007669"/>
    <property type="project" value="InterPro"/>
</dbReference>
<keyword evidence="2 6" id="KW-0349">Heme</keyword>
<dbReference type="InterPro" id="IPR036909">
    <property type="entry name" value="Cyt_c-like_dom_sf"/>
</dbReference>
<dbReference type="InterPro" id="IPR009056">
    <property type="entry name" value="Cyt_c-like_dom"/>
</dbReference>
<keyword evidence="1" id="KW-0813">Transport</keyword>